<evidence type="ECO:0000313" key="8">
    <source>
        <dbReference type="EMBL" id="KWT76817.1"/>
    </source>
</evidence>
<comment type="caution">
    <text evidence="8">The sequence shown here is derived from an EMBL/GenBank/DDBJ whole genome shotgun (WGS) entry which is preliminary data.</text>
</comment>
<evidence type="ECO:0000256" key="4">
    <source>
        <dbReference type="ARBA" id="ARBA00022898"/>
    </source>
</evidence>
<evidence type="ECO:0000256" key="2">
    <source>
        <dbReference type="ARBA" id="ARBA00004819"/>
    </source>
</evidence>
<evidence type="ECO:0000256" key="3">
    <source>
        <dbReference type="ARBA" id="ARBA00008981"/>
    </source>
</evidence>
<dbReference type="InterPro" id="IPR004639">
    <property type="entry name" value="4pyrrol_synth_GluAld_NH2Trfase"/>
</dbReference>
<evidence type="ECO:0000256" key="6">
    <source>
        <dbReference type="ARBA" id="ARBA00023244"/>
    </source>
</evidence>
<accession>A0ABR5SBI8</accession>
<dbReference type="InterPro" id="IPR049704">
    <property type="entry name" value="Aminotrans_3_PPA_site"/>
</dbReference>
<dbReference type="InterPro" id="IPR015424">
    <property type="entry name" value="PyrdxlP-dep_Trfase"/>
</dbReference>
<feature type="modified residue" description="N6-(pyridoxal phosphate)lysine" evidence="7">
    <location>
        <position position="269"/>
    </location>
</feature>
<dbReference type="EC" id="5.4.3.8" evidence="7"/>
<dbReference type="HAMAP" id="MF_00375">
    <property type="entry name" value="HemL_aminotrans_3"/>
    <property type="match status" value="1"/>
</dbReference>
<dbReference type="Gene3D" id="3.40.640.10">
    <property type="entry name" value="Type I PLP-dependent aspartate aminotransferase-like (Major domain)"/>
    <property type="match status" value="1"/>
</dbReference>
<evidence type="ECO:0000256" key="1">
    <source>
        <dbReference type="ARBA" id="ARBA00001933"/>
    </source>
</evidence>
<dbReference type="InterPro" id="IPR015421">
    <property type="entry name" value="PyrdxlP-dep_Trfase_major"/>
</dbReference>
<dbReference type="InterPro" id="IPR015422">
    <property type="entry name" value="PyrdxlP-dep_Trfase_small"/>
</dbReference>
<organism evidence="8 9">
    <name type="scientific">Candidatus Magnetominusculus xianensis</name>
    <dbReference type="NCBI Taxonomy" id="1748249"/>
    <lineage>
        <taxon>Bacteria</taxon>
        <taxon>Pseudomonadati</taxon>
        <taxon>Nitrospirota</taxon>
        <taxon>Nitrospiria</taxon>
        <taxon>Nitrospirales</taxon>
        <taxon>Nitrospiraceae</taxon>
        <taxon>Candidatus Magnetominusculus</taxon>
    </lineage>
</organism>
<evidence type="ECO:0000256" key="7">
    <source>
        <dbReference type="HAMAP-Rule" id="MF_00375"/>
    </source>
</evidence>
<dbReference type="NCBIfam" id="TIGR00713">
    <property type="entry name" value="hemL"/>
    <property type="match status" value="1"/>
</dbReference>
<comment type="similarity">
    <text evidence="3 7">Belongs to the class-III pyridoxal-phosphate-dependent aminotransferase family. HemL subfamily.</text>
</comment>
<comment type="subunit">
    <text evidence="7">Homodimer.</text>
</comment>
<dbReference type="SUPFAM" id="SSF53383">
    <property type="entry name" value="PLP-dependent transferases"/>
    <property type="match status" value="1"/>
</dbReference>
<keyword evidence="4 7" id="KW-0663">Pyridoxal phosphate</keyword>
<comment type="catalytic activity">
    <reaction evidence="7">
        <text>(S)-4-amino-5-oxopentanoate = 5-aminolevulinate</text>
        <dbReference type="Rhea" id="RHEA:14265"/>
        <dbReference type="ChEBI" id="CHEBI:57501"/>
        <dbReference type="ChEBI" id="CHEBI:356416"/>
        <dbReference type="EC" id="5.4.3.8"/>
    </reaction>
</comment>
<dbReference type="PROSITE" id="PS00600">
    <property type="entry name" value="AA_TRANSFER_CLASS_3"/>
    <property type="match status" value="1"/>
</dbReference>
<comment type="pathway">
    <text evidence="2">Porphyrin-containing compound metabolism; protoporphyrin-IX biosynthesis; 5-aminolevulinate from L-glutamyl-tRNA(Glu): step 2/2.</text>
</comment>
<reference evidence="8 9" key="1">
    <citation type="submission" date="2015-11" db="EMBL/GenBank/DDBJ databases">
        <authorList>
            <person name="Lin W."/>
        </authorList>
    </citation>
    <scope>NUCLEOTIDE SEQUENCE [LARGE SCALE GENOMIC DNA]</scope>
    <source>
        <strain evidence="8 9">HCH-1</strain>
    </source>
</reference>
<dbReference type="Gene3D" id="3.90.1150.10">
    <property type="entry name" value="Aspartate Aminotransferase, domain 1"/>
    <property type="match status" value="1"/>
</dbReference>
<evidence type="ECO:0000313" key="9">
    <source>
        <dbReference type="Proteomes" id="UP000060487"/>
    </source>
</evidence>
<dbReference type="InterPro" id="IPR005814">
    <property type="entry name" value="Aminotrans_3"/>
</dbReference>
<keyword evidence="9" id="KW-1185">Reference proteome</keyword>
<dbReference type="EMBL" id="LNQR01000124">
    <property type="protein sequence ID" value="KWT76817.1"/>
    <property type="molecule type" value="Genomic_DNA"/>
</dbReference>
<gene>
    <name evidence="7" type="primary">hemL</name>
    <name evidence="8" type="ORF">ASN18_3083</name>
</gene>
<dbReference type="CDD" id="cd00610">
    <property type="entry name" value="OAT_like"/>
    <property type="match status" value="1"/>
</dbReference>
<protein>
    <recommendedName>
        <fullName evidence="7">Glutamate-1-semialdehyde 2,1-aminomutase</fullName>
        <shortName evidence="7">GSA</shortName>
        <ecNumber evidence="7">5.4.3.8</ecNumber>
    </recommendedName>
    <alternativeName>
        <fullName evidence="7">Glutamate-1-semialdehyde aminotransferase</fullName>
        <shortName evidence="7">GSA-AT</shortName>
    </alternativeName>
</protein>
<keyword evidence="7" id="KW-0963">Cytoplasm</keyword>
<comment type="cofactor">
    <cofactor evidence="1 7">
        <name>pyridoxal 5'-phosphate</name>
        <dbReference type="ChEBI" id="CHEBI:597326"/>
    </cofactor>
</comment>
<dbReference type="RefSeq" id="WP_085053688.1">
    <property type="nucleotide sequence ID" value="NZ_LNQR01000124.1"/>
</dbReference>
<sequence>MRKNWRTSKKLFQRAEELFPGGVNSPVRAFKAVGGNPIFIDTAYGAKIFDVDGNGYIDYVMSWGPLILGHAHKDVVDALTEAAEDGVTFGAPTLLEIKMGEIIQKYYPSMERMRLVSSGTEATMSAIRVARAFTKRDKVMKFEGCYHGHADGLLVKAGSGAATHGQPSSLGVPQSYAQETITVPYNDIKAVEAVVQTDWKDIACIIVEPIAANMGLVLPKPGFLEGLREITEKHGIVLIFDEVVTGFRVAVGGAQELYDIKPDLTCLGKIIGGGLPAGAYGGKKEIMSLVSPDGPVYQAGTLSGNPAAMAAGIETIKNIGRKGFYDLLESKAEILEAGFKDAIKRAKADIKFYRIGSMFCQYFTEHDVYDYETAAKSDTKLYAEYFRSMLEEGVYFPPSQFETCFLSISHSKYDIQFSMRKSYKVLRNM</sequence>
<dbReference type="PANTHER" id="PTHR43713:SF3">
    <property type="entry name" value="GLUTAMATE-1-SEMIALDEHYDE 2,1-AMINOMUTASE 1, CHLOROPLASTIC-RELATED"/>
    <property type="match status" value="1"/>
</dbReference>
<comment type="subcellular location">
    <subcellularLocation>
        <location evidence="7">Cytoplasm</location>
    </subcellularLocation>
</comment>
<dbReference type="Pfam" id="PF00202">
    <property type="entry name" value="Aminotran_3"/>
    <property type="match status" value="1"/>
</dbReference>
<name>A0ABR5SBI8_9BACT</name>
<keyword evidence="5 7" id="KW-0413">Isomerase</keyword>
<dbReference type="NCBIfam" id="NF000818">
    <property type="entry name" value="PRK00062.1"/>
    <property type="match status" value="1"/>
</dbReference>
<dbReference type="PANTHER" id="PTHR43713">
    <property type="entry name" value="GLUTAMATE-1-SEMIALDEHYDE 2,1-AMINOMUTASE"/>
    <property type="match status" value="1"/>
</dbReference>
<keyword evidence="6 7" id="KW-0627">Porphyrin biosynthesis</keyword>
<dbReference type="Proteomes" id="UP000060487">
    <property type="component" value="Unassembled WGS sequence"/>
</dbReference>
<dbReference type="GO" id="GO:0042286">
    <property type="term" value="F:glutamate-1-semialdehyde 2,1-aminomutase activity"/>
    <property type="evidence" value="ECO:0007669"/>
    <property type="project" value="UniProtKB-EC"/>
</dbReference>
<evidence type="ECO:0000256" key="5">
    <source>
        <dbReference type="ARBA" id="ARBA00023235"/>
    </source>
</evidence>
<proteinExistence type="inferred from homology"/>